<keyword evidence="1" id="KW-0489">Methyltransferase</keyword>
<evidence type="ECO:0000256" key="2">
    <source>
        <dbReference type="ARBA" id="ARBA00022679"/>
    </source>
</evidence>
<evidence type="ECO:0000313" key="4">
    <source>
        <dbReference type="EMBL" id="KAF0852787.1"/>
    </source>
</evidence>
<dbReference type="AlphaFoldDB" id="A0A8K0AH22"/>
<dbReference type="PANTHER" id="PTHR13090">
    <property type="entry name" value="ARGININE-HYDROXYLASE NDUFAF5, MITOCHONDRIAL"/>
    <property type="match status" value="1"/>
</dbReference>
<dbReference type="InterPro" id="IPR050602">
    <property type="entry name" value="Malonyl-ACP_OMT"/>
</dbReference>
<dbReference type="GO" id="GO:0005739">
    <property type="term" value="C:mitochondrion"/>
    <property type="evidence" value="ECO:0007669"/>
    <property type="project" value="TreeGrafter"/>
</dbReference>
<evidence type="ECO:0000313" key="5">
    <source>
        <dbReference type="Proteomes" id="UP000799049"/>
    </source>
</evidence>
<comment type="caution">
    <text evidence="4">The sequence shown here is derived from an EMBL/GenBank/DDBJ whole genome shotgun (WGS) entry which is preliminary data.</text>
</comment>
<feature type="domain" description="Methyltransferase type 11" evidence="3">
    <location>
        <begin position="79"/>
        <end position="179"/>
    </location>
</feature>
<dbReference type="InterPro" id="IPR013216">
    <property type="entry name" value="Methyltransf_11"/>
</dbReference>
<keyword evidence="5" id="KW-1185">Reference proteome</keyword>
<protein>
    <submittedName>
        <fullName evidence="4">Mitochondrial Complex I (CI) assembly protein NDUFAF5/C20orf7</fullName>
    </submittedName>
</protein>
<dbReference type="SUPFAM" id="SSF53335">
    <property type="entry name" value="S-adenosyl-L-methionine-dependent methyltransferases"/>
    <property type="match status" value="1"/>
</dbReference>
<dbReference type="PANTHER" id="PTHR13090:SF1">
    <property type="entry name" value="ARGININE-HYDROXYLASE NDUFAF5, MITOCHONDRIAL"/>
    <property type="match status" value="1"/>
</dbReference>
<dbReference type="GO" id="GO:0032981">
    <property type="term" value="P:mitochondrial respiratory chain complex I assembly"/>
    <property type="evidence" value="ECO:0007669"/>
    <property type="project" value="TreeGrafter"/>
</dbReference>
<dbReference type="EMBL" id="VRVR01000016">
    <property type="protein sequence ID" value="KAF0852787.1"/>
    <property type="molecule type" value="Genomic_DNA"/>
</dbReference>
<reference evidence="4" key="1">
    <citation type="submission" date="2019-09" db="EMBL/GenBank/DDBJ databases">
        <title>The Mitochondrial Proteome of the Jakobid, Andalucia godoyi, a Protist With the Most Gene-Rich and Bacteria-Like Mitochondrial Genome.</title>
        <authorList>
            <person name="Gray M.W."/>
            <person name="Burger G."/>
            <person name="Derelle R."/>
            <person name="Klimes V."/>
            <person name="Leger M."/>
            <person name="Sarrasin M."/>
            <person name="Vlcek C."/>
            <person name="Roger A.J."/>
            <person name="Elias M."/>
            <person name="Lang B.F."/>
        </authorList>
    </citation>
    <scope>NUCLEOTIDE SEQUENCE</scope>
    <source>
        <strain evidence="4">And28</strain>
    </source>
</reference>
<gene>
    <name evidence="4" type="ORF">ANDGO_01138</name>
</gene>
<proteinExistence type="predicted"/>
<evidence type="ECO:0000256" key="1">
    <source>
        <dbReference type="ARBA" id="ARBA00022603"/>
    </source>
</evidence>
<accession>A0A8K0AH22</accession>
<dbReference type="Gene3D" id="3.40.50.150">
    <property type="entry name" value="Vaccinia Virus protein VP39"/>
    <property type="match status" value="1"/>
</dbReference>
<dbReference type="OrthoDB" id="16816at2759"/>
<sequence length="341" mass="37619">MLQNAVRQGTRCIVTRRFSASQAGSTIEVFNRDLKRTQKEAVNKVQNVDDYRYLKKEIVSRLVDRLEDISRAFPKVLNLGGPADLVAPALAGSRSSVAEVVSTDMSQAALDRAVRVMQDEQLLPASFKHSTLVVDEESLPFEENTFDAVLSPLCLHWVNDIPGSLIQIERSLKPDGLFLGAMLGGDTLKELRISLTLAQQERESGLAAYISPMAGFRDAGNLLSRAAFSLPGVDVDTITVPYPDAFTLMQHLWFMEESNSIKHRRGFISRDTLMSAAAIYQSMFGNPEAAEGEEVLATFQVMYLIGWKFDASQPHAKRRGTAQVSMQELAKGLGSKIGEVH</sequence>
<dbReference type="Proteomes" id="UP000799049">
    <property type="component" value="Unassembled WGS sequence"/>
</dbReference>
<keyword evidence="2" id="KW-0808">Transferase</keyword>
<dbReference type="InterPro" id="IPR029063">
    <property type="entry name" value="SAM-dependent_MTases_sf"/>
</dbReference>
<evidence type="ECO:0000259" key="3">
    <source>
        <dbReference type="Pfam" id="PF08241"/>
    </source>
</evidence>
<dbReference type="GO" id="GO:0008757">
    <property type="term" value="F:S-adenosylmethionine-dependent methyltransferase activity"/>
    <property type="evidence" value="ECO:0007669"/>
    <property type="project" value="InterPro"/>
</dbReference>
<dbReference type="Pfam" id="PF08241">
    <property type="entry name" value="Methyltransf_11"/>
    <property type="match status" value="1"/>
</dbReference>
<dbReference type="CDD" id="cd02440">
    <property type="entry name" value="AdoMet_MTases"/>
    <property type="match status" value="1"/>
</dbReference>
<organism evidence="4 5">
    <name type="scientific">Andalucia godoyi</name>
    <name type="common">Flagellate</name>
    <dbReference type="NCBI Taxonomy" id="505711"/>
    <lineage>
        <taxon>Eukaryota</taxon>
        <taxon>Discoba</taxon>
        <taxon>Jakobida</taxon>
        <taxon>Andalucina</taxon>
        <taxon>Andaluciidae</taxon>
        <taxon>Andalucia</taxon>
    </lineage>
</organism>
<dbReference type="GO" id="GO:0032259">
    <property type="term" value="P:methylation"/>
    <property type="evidence" value="ECO:0007669"/>
    <property type="project" value="UniProtKB-KW"/>
</dbReference>
<name>A0A8K0AH22_ANDGO</name>